<organism evidence="2 3">
    <name type="scientific">Plakobranchus ocellatus</name>
    <dbReference type="NCBI Taxonomy" id="259542"/>
    <lineage>
        <taxon>Eukaryota</taxon>
        <taxon>Metazoa</taxon>
        <taxon>Spiralia</taxon>
        <taxon>Lophotrochozoa</taxon>
        <taxon>Mollusca</taxon>
        <taxon>Gastropoda</taxon>
        <taxon>Heterobranchia</taxon>
        <taxon>Euthyneura</taxon>
        <taxon>Panpulmonata</taxon>
        <taxon>Sacoglossa</taxon>
        <taxon>Placobranchoidea</taxon>
        <taxon>Plakobranchidae</taxon>
        <taxon>Plakobranchus</taxon>
    </lineage>
</organism>
<proteinExistence type="predicted"/>
<reference evidence="2 3" key="1">
    <citation type="journal article" date="2021" name="Elife">
        <title>Chloroplast acquisition without the gene transfer in kleptoplastic sea slugs, Plakobranchus ocellatus.</title>
        <authorList>
            <person name="Maeda T."/>
            <person name="Takahashi S."/>
            <person name="Yoshida T."/>
            <person name="Shimamura S."/>
            <person name="Takaki Y."/>
            <person name="Nagai Y."/>
            <person name="Toyoda A."/>
            <person name="Suzuki Y."/>
            <person name="Arimoto A."/>
            <person name="Ishii H."/>
            <person name="Satoh N."/>
            <person name="Nishiyama T."/>
            <person name="Hasebe M."/>
            <person name="Maruyama T."/>
            <person name="Minagawa J."/>
            <person name="Obokata J."/>
            <person name="Shigenobu S."/>
        </authorList>
    </citation>
    <scope>NUCLEOTIDE SEQUENCE [LARGE SCALE GENOMIC DNA]</scope>
</reference>
<evidence type="ECO:0000313" key="2">
    <source>
        <dbReference type="EMBL" id="GFN98545.1"/>
    </source>
</evidence>
<dbReference type="EMBL" id="BLXT01002860">
    <property type="protein sequence ID" value="GFN98545.1"/>
    <property type="molecule type" value="Genomic_DNA"/>
</dbReference>
<comment type="caution">
    <text evidence="2">The sequence shown here is derived from an EMBL/GenBank/DDBJ whole genome shotgun (WGS) entry which is preliminary data.</text>
</comment>
<dbReference type="Proteomes" id="UP000735302">
    <property type="component" value="Unassembled WGS sequence"/>
</dbReference>
<sequence length="113" mass="12278">MWEKVLYIASLRGDLRLSGPPSGQGADGGAGTRDRSVPADLRGDSLAPVPPTRPMDLKERGVKEENLGVKEIWDLRGHKVRKAFLVMLAKGELKALKVKLAIKAIKAIRLVLA</sequence>
<name>A0AAV3ZVJ0_9GAST</name>
<evidence type="ECO:0000256" key="1">
    <source>
        <dbReference type="SAM" id="MobiDB-lite"/>
    </source>
</evidence>
<dbReference type="AlphaFoldDB" id="A0AAV3ZVJ0"/>
<keyword evidence="3" id="KW-1185">Reference proteome</keyword>
<evidence type="ECO:0000313" key="3">
    <source>
        <dbReference type="Proteomes" id="UP000735302"/>
    </source>
</evidence>
<accession>A0AAV3ZVJ0</accession>
<gene>
    <name evidence="2" type="ORF">PoB_002505100</name>
</gene>
<protein>
    <submittedName>
        <fullName evidence="2">Uncharacterized protein</fullName>
    </submittedName>
</protein>
<feature type="region of interest" description="Disordered" evidence="1">
    <location>
        <begin position="14"/>
        <end position="56"/>
    </location>
</feature>
<feature type="compositionally biased region" description="Basic and acidic residues" evidence="1">
    <location>
        <begin position="32"/>
        <end position="43"/>
    </location>
</feature>